<feature type="region of interest" description="Disordered" evidence="1">
    <location>
        <begin position="134"/>
        <end position="179"/>
    </location>
</feature>
<dbReference type="EMBL" id="VCQV01000001">
    <property type="protein sequence ID" value="TWP38944.1"/>
    <property type="molecule type" value="Genomic_DNA"/>
</dbReference>
<reference evidence="2 3" key="2">
    <citation type="submission" date="2019-08" db="EMBL/GenBank/DDBJ databases">
        <title>Jejuicoccus antrihumi gen. nov., sp. nov., a new member of the family Dermacoccaceae isolated from a cave.</title>
        <authorList>
            <person name="Schumann P."/>
            <person name="Kim I.S."/>
        </authorList>
    </citation>
    <scope>NUCLEOTIDE SEQUENCE [LARGE SCALE GENOMIC DNA]</scope>
    <source>
        <strain evidence="2 3">C5-26</strain>
    </source>
</reference>
<gene>
    <name evidence="2" type="ORF">FGL98_00655</name>
</gene>
<dbReference type="AlphaFoldDB" id="A0A563EAX5"/>
<accession>A0A563EAX5</accession>
<name>A0A563EAX5_9MICO</name>
<reference evidence="2 3" key="1">
    <citation type="submission" date="2019-05" db="EMBL/GenBank/DDBJ databases">
        <authorList>
            <person name="Lee S.D."/>
        </authorList>
    </citation>
    <scope>NUCLEOTIDE SEQUENCE [LARGE SCALE GENOMIC DNA]</scope>
    <source>
        <strain evidence="2 3">C5-26</strain>
    </source>
</reference>
<comment type="caution">
    <text evidence="2">The sequence shown here is derived from an EMBL/GenBank/DDBJ whole genome shotgun (WGS) entry which is preliminary data.</text>
</comment>
<evidence type="ECO:0000256" key="1">
    <source>
        <dbReference type="SAM" id="MobiDB-lite"/>
    </source>
</evidence>
<dbReference type="Proteomes" id="UP000320244">
    <property type="component" value="Unassembled WGS sequence"/>
</dbReference>
<dbReference type="RefSeq" id="WP_146314726.1">
    <property type="nucleotide sequence ID" value="NZ_VCQV01000001.1"/>
</dbReference>
<keyword evidence="3" id="KW-1185">Reference proteome</keyword>
<feature type="region of interest" description="Disordered" evidence="1">
    <location>
        <begin position="87"/>
        <end position="112"/>
    </location>
</feature>
<organism evidence="2 3">
    <name type="scientific">Leekyejoonella antrihumi</name>
    <dbReference type="NCBI Taxonomy" id="1660198"/>
    <lineage>
        <taxon>Bacteria</taxon>
        <taxon>Bacillati</taxon>
        <taxon>Actinomycetota</taxon>
        <taxon>Actinomycetes</taxon>
        <taxon>Micrococcales</taxon>
        <taxon>Dermacoccaceae</taxon>
        <taxon>Leekyejoonella</taxon>
    </lineage>
</organism>
<evidence type="ECO:0000313" key="2">
    <source>
        <dbReference type="EMBL" id="TWP38944.1"/>
    </source>
</evidence>
<evidence type="ECO:0000313" key="3">
    <source>
        <dbReference type="Proteomes" id="UP000320244"/>
    </source>
</evidence>
<sequence>MAAATALLDRDAGIGLVDTDRLLEVSSWLGQAAFSHAKTDRSHRDKAGLLDQLQATQAVVNTISAVQHVRVGRYVATTETLDLDLGATPGTISDTTPGAGRDADGPDGAGPRECAHELGQVGEFADVDLAPVMLGADAGHPPHGGGRRRGDQDTPAPGCDGRCWMRWAPGGSTRPGSRR</sequence>
<protein>
    <submittedName>
        <fullName evidence="2">Uncharacterized protein</fullName>
    </submittedName>
</protein>
<proteinExistence type="predicted"/>